<dbReference type="OrthoDB" id="9799122at2"/>
<dbReference type="Gene3D" id="3.40.30.10">
    <property type="entry name" value="Glutaredoxin"/>
    <property type="match status" value="1"/>
</dbReference>
<protein>
    <submittedName>
        <fullName evidence="2">DsbA family oxidoreductase</fullName>
    </submittedName>
</protein>
<reference evidence="2 3" key="1">
    <citation type="submission" date="2018-06" db="EMBL/GenBank/DDBJ databases">
        <title>Pedobacter endophyticus sp. nov., an endophytic bacterium isolated from a leaf of Triticum aestivum.</title>
        <authorList>
            <person name="Zhang L."/>
        </authorList>
    </citation>
    <scope>NUCLEOTIDE SEQUENCE [LARGE SCALE GENOMIC DNA]</scope>
    <source>
        <strain evidence="2 3">CM134L-2</strain>
    </source>
</reference>
<evidence type="ECO:0000313" key="2">
    <source>
        <dbReference type="EMBL" id="RWU07617.1"/>
    </source>
</evidence>
<dbReference type="RefSeq" id="WP_113647526.1">
    <property type="nucleotide sequence ID" value="NZ_QMHN01000003.1"/>
</dbReference>
<dbReference type="Proteomes" id="UP000284120">
    <property type="component" value="Unassembled WGS sequence"/>
</dbReference>
<dbReference type="GO" id="GO:0016491">
    <property type="term" value="F:oxidoreductase activity"/>
    <property type="evidence" value="ECO:0007669"/>
    <property type="project" value="InterPro"/>
</dbReference>
<dbReference type="EMBL" id="SAYW01000003">
    <property type="protein sequence ID" value="RWU07617.1"/>
    <property type="molecule type" value="Genomic_DNA"/>
</dbReference>
<dbReference type="SUPFAM" id="SSF52833">
    <property type="entry name" value="Thioredoxin-like"/>
    <property type="match status" value="1"/>
</dbReference>
<dbReference type="InterPro" id="IPR036249">
    <property type="entry name" value="Thioredoxin-like_sf"/>
</dbReference>
<proteinExistence type="predicted"/>
<comment type="caution">
    <text evidence="2">The sequence shown here is derived from an EMBL/GenBank/DDBJ whole genome shotgun (WGS) entry which is preliminary data.</text>
</comment>
<accession>A0A3S3PU03</accession>
<evidence type="ECO:0000259" key="1">
    <source>
        <dbReference type="Pfam" id="PF01323"/>
    </source>
</evidence>
<name>A0A3S3PU03_9SPHI</name>
<keyword evidence="3" id="KW-1185">Reference proteome</keyword>
<feature type="domain" description="DSBA-like thioredoxin" evidence="1">
    <location>
        <begin position="3"/>
        <end position="204"/>
    </location>
</feature>
<organism evidence="2 3">
    <name type="scientific">Pedobacter chitinilyticus</name>
    <dbReference type="NCBI Taxonomy" id="2233776"/>
    <lineage>
        <taxon>Bacteria</taxon>
        <taxon>Pseudomonadati</taxon>
        <taxon>Bacteroidota</taxon>
        <taxon>Sphingobacteriia</taxon>
        <taxon>Sphingobacteriales</taxon>
        <taxon>Sphingobacteriaceae</taxon>
        <taxon>Pedobacter</taxon>
    </lineage>
</organism>
<evidence type="ECO:0000313" key="3">
    <source>
        <dbReference type="Proteomes" id="UP000284120"/>
    </source>
</evidence>
<dbReference type="CDD" id="cd03024">
    <property type="entry name" value="DsbA_FrnE"/>
    <property type="match status" value="1"/>
</dbReference>
<dbReference type="Pfam" id="PF01323">
    <property type="entry name" value="DSBA"/>
    <property type="match status" value="1"/>
</dbReference>
<gene>
    <name evidence="2" type="ORF">DPV69_11585</name>
</gene>
<dbReference type="AlphaFoldDB" id="A0A3S3PU03"/>
<dbReference type="InterPro" id="IPR001853">
    <property type="entry name" value="DSBA-like_thioredoxin_dom"/>
</dbReference>
<dbReference type="PANTHER" id="PTHR13887">
    <property type="entry name" value="GLUTATHIONE S-TRANSFERASE KAPPA"/>
    <property type="match status" value="1"/>
</dbReference>
<sequence length="238" mass="26786">MKIEIWSDVMCPFCYIGKRHLEKALAELPFGKAIAIDWKSYQLNPEYKNVDGENLYQYLSTNKGISIEQAQQMTQQVVSMATDAGLDIDFERSIPANSFNAHRLIHFAASKGKQDLAEEHLFKAHFTDGKDIDNLEVLLEIATGLGLDQSEAKEVLDGNAFEEEVRYDVYESQQLGVRGVPFFVMDRKYALSGAQPVEAFKQALTQSYNEWQATQQTSPLKNLNETTGNACDENGCEI</sequence>
<dbReference type="PANTHER" id="PTHR13887:SF41">
    <property type="entry name" value="THIOREDOXIN SUPERFAMILY PROTEIN"/>
    <property type="match status" value="1"/>
</dbReference>